<organism evidence="5 6">
    <name type="scientific">Verticillium longisporum</name>
    <name type="common">Verticillium dahliae var. longisporum</name>
    <dbReference type="NCBI Taxonomy" id="100787"/>
    <lineage>
        <taxon>Eukaryota</taxon>
        <taxon>Fungi</taxon>
        <taxon>Dikarya</taxon>
        <taxon>Ascomycota</taxon>
        <taxon>Pezizomycotina</taxon>
        <taxon>Sordariomycetes</taxon>
        <taxon>Hypocreomycetidae</taxon>
        <taxon>Glomerellales</taxon>
        <taxon>Plectosphaerellaceae</taxon>
        <taxon>Verticillium</taxon>
    </lineage>
</organism>
<keyword evidence="2 5" id="KW-0689">Ribosomal protein</keyword>
<evidence type="ECO:0000256" key="2">
    <source>
        <dbReference type="ARBA" id="ARBA00022980"/>
    </source>
</evidence>
<gene>
    <name evidence="5" type="ORF">HYQ45_006807</name>
</gene>
<feature type="compositionally biased region" description="Basic residues" evidence="4">
    <location>
        <begin position="99"/>
        <end position="109"/>
    </location>
</feature>
<dbReference type="GO" id="GO:0005840">
    <property type="term" value="C:ribosome"/>
    <property type="evidence" value="ECO:0007669"/>
    <property type="project" value="UniProtKB-KW"/>
</dbReference>
<accession>A0A8I3AQV5</accession>
<dbReference type="InterPro" id="IPR001377">
    <property type="entry name" value="Ribosomal_eS6"/>
</dbReference>
<keyword evidence="3" id="KW-0687">Ribonucleoprotein</keyword>
<evidence type="ECO:0000256" key="3">
    <source>
        <dbReference type="ARBA" id="ARBA00023274"/>
    </source>
</evidence>
<comment type="similarity">
    <text evidence="1">Belongs to the eukaryotic ribosomal protein eS6 family.</text>
</comment>
<dbReference type="Proteomes" id="UP000689129">
    <property type="component" value="Unassembled WGS sequence"/>
</dbReference>
<evidence type="ECO:0000313" key="5">
    <source>
        <dbReference type="EMBL" id="KAG7135538.1"/>
    </source>
</evidence>
<feature type="region of interest" description="Disordered" evidence="4">
    <location>
        <begin position="1"/>
        <end position="20"/>
    </location>
</feature>
<protein>
    <submittedName>
        <fullName evidence="5">40S ribosomal protein S6-B like</fullName>
    </submittedName>
</protein>
<dbReference type="GO" id="GO:0003735">
    <property type="term" value="F:structural constituent of ribosome"/>
    <property type="evidence" value="ECO:0007669"/>
    <property type="project" value="InterPro"/>
</dbReference>
<proteinExistence type="inferred from homology"/>
<evidence type="ECO:0000256" key="4">
    <source>
        <dbReference type="SAM" id="MobiDB-lite"/>
    </source>
</evidence>
<feature type="region of interest" description="Disordered" evidence="4">
    <location>
        <begin position="89"/>
        <end position="109"/>
    </location>
</feature>
<dbReference type="GO" id="GO:0006412">
    <property type="term" value="P:translation"/>
    <property type="evidence" value="ECO:0007669"/>
    <property type="project" value="InterPro"/>
</dbReference>
<evidence type="ECO:0000313" key="6">
    <source>
        <dbReference type="Proteomes" id="UP000689129"/>
    </source>
</evidence>
<dbReference type="EMBL" id="JAEMWZ010000120">
    <property type="protein sequence ID" value="KAG7135538.1"/>
    <property type="molecule type" value="Genomic_DNA"/>
</dbReference>
<sequence length="109" mass="12918">MEDGREAESPRAGLYTHRDKDRVRKYVIRREVQPKGEGKKAYTKAPRIQRLVTPQRLQHKRHRLALKRRQSEKVKDEANEYAQILAKRVAEKKAEKADARKRRASSMRK</sequence>
<dbReference type="PANTHER" id="PTHR11502">
    <property type="entry name" value="40S RIBOSOMAL PROTEIN S6"/>
    <property type="match status" value="1"/>
</dbReference>
<reference evidence="5" key="1">
    <citation type="journal article" date="2021" name="Mol. Plant Pathol.">
        <title>A 20-kb lineage-specific genomic region tames virulence in pathogenic amphidiploid Verticillium longisporum.</title>
        <authorList>
            <person name="Harting R."/>
            <person name="Starke J."/>
            <person name="Kusch H."/>
            <person name="Poggeler S."/>
            <person name="Maurus I."/>
            <person name="Schluter R."/>
            <person name="Landesfeind M."/>
            <person name="Bulla I."/>
            <person name="Nowrousian M."/>
            <person name="de Jonge R."/>
            <person name="Stahlhut G."/>
            <person name="Hoff K.J."/>
            <person name="Asshauer K.P."/>
            <person name="Thurmer A."/>
            <person name="Stanke M."/>
            <person name="Daniel R."/>
            <person name="Morgenstern B."/>
            <person name="Thomma B.P.H.J."/>
            <person name="Kronstad J.W."/>
            <person name="Braus-Stromeyer S.A."/>
            <person name="Braus G.H."/>
        </authorList>
    </citation>
    <scope>NUCLEOTIDE SEQUENCE</scope>
    <source>
        <strain evidence="5">Vl32</strain>
    </source>
</reference>
<dbReference type="OrthoDB" id="10260596at2759"/>
<name>A0A8I3AQV5_VERLO</name>
<dbReference type="AlphaFoldDB" id="A0A8I3AQV5"/>
<feature type="compositionally biased region" description="Basic and acidic residues" evidence="4">
    <location>
        <begin position="89"/>
        <end position="98"/>
    </location>
</feature>
<comment type="caution">
    <text evidence="5">The sequence shown here is derived from an EMBL/GenBank/DDBJ whole genome shotgun (WGS) entry which is preliminary data.</text>
</comment>
<evidence type="ECO:0000256" key="1">
    <source>
        <dbReference type="ARBA" id="ARBA00009312"/>
    </source>
</evidence>
<dbReference type="GO" id="GO:1990904">
    <property type="term" value="C:ribonucleoprotein complex"/>
    <property type="evidence" value="ECO:0007669"/>
    <property type="project" value="UniProtKB-KW"/>
</dbReference>